<accession>A0A656A0Q7</accession>
<feature type="transmembrane region" description="Helical" evidence="1">
    <location>
        <begin position="112"/>
        <end position="133"/>
    </location>
</feature>
<name>A0A656A0Q7_VIBCL</name>
<evidence type="ECO:0000313" key="2">
    <source>
        <dbReference type="EMBL" id="CSC87963.1"/>
    </source>
</evidence>
<dbReference type="Proteomes" id="UP000046067">
    <property type="component" value="Unassembled WGS sequence"/>
</dbReference>
<evidence type="ECO:0000313" key="3">
    <source>
        <dbReference type="Proteomes" id="UP000046067"/>
    </source>
</evidence>
<feature type="transmembrane region" description="Helical" evidence="1">
    <location>
        <begin position="35"/>
        <end position="59"/>
    </location>
</feature>
<feature type="transmembrane region" description="Helical" evidence="1">
    <location>
        <begin position="6"/>
        <end position="23"/>
    </location>
</feature>
<sequence length="219" mass="25215">MFWGISIPFLYSFYILTPNQSLIKCDFRVLFTSKYIYLVFNYYFIVLFSNMSFLIYIRLMMLAEVVSSVEGFYIASLIFVIFSYVSFVPVRPKNEFEKISSKYIVRYRLDGLYKRPPIIVCLITILFCLYPPVASKIAGKSLYFLGLGGGVERVYYYTPDSRVRIPSGITEKCDTDSYCQTKLLKVILGVGGVLYVRMDSDDGDKLIGLPSKNMFPIIK</sequence>
<dbReference type="AlphaFoldDB" id="A0A656A0Q7"/>
<evidence type="ECO:0000256" key="1">
    <source>
        <dbReference type="SAM" id="Phobius"/>
    </source>
</evidence>
<keyword evidence="1" id="KW-1133">Transmembrane helix</keyword>
<dbReference type="EMBL" id="CWQJ01000044">
    <property type="protein sequence ID" value="CSC87963.1"/>
    <property type="molecule type" value="Genomic_DNA"/>
</dbReference>
<organism evidence="2 3">
    <name type="scientific">Vibrio cholerae</name>
    <dbReference type="NCBI Taxonomy" id="666"/>
    <lineage>
        <taxon>Bacteria</taxon>
        <taxon>Pseudomonadati</taxon>
        <taxon>Pseudomonadota</taxon>
        <taxon>Gammaproteobacteria</taxon>
        <taxon>Vibrionales</taxon>
        <taxon>Vibrionaceae</taxon>
        <taxon>Vibrio</taxon>
    </lineage>
</organism>
<reference evidence="2 3" key="1">
    <citation type="submission" date="2015-07" db="EMBL/GenBank/DDBJ databases">
        <authorList>
            <consortium name="Pathogen Informatics"/>
        </authorList>
    </citation>
    <scope>NUCLEOTIDE SEQUENCE [LARGE SCALE GENOMIC DNA]</scope>
    <source>
        <strain evidence="2 3">A325</strain>
    </source>
</reference>
<proteinExistence type="predicted"/>
<gene>
    <name evidence="2" type="ORF">ERS013201_03803</name>
</gene>
<feature type="transmembrane region" description="Helical" evidence="1">
    <location>
        <begin position="71"/>
        <end position="91"/>
    </location>
</feature>
<keyword evidence="1" id="KW-0812">Transmembrane</keyword>
<protein>
    <submittedName>
        <fullName evidence="2">Uncharacterized protein</fullName>
    </submittedName>
</protein>
<keyword evidence="1" id="KW-0472">Membrane</keyword>